<accession>A0A9E6ZX81</accession>
<dbReference type="SUPFAM" id="SSF81301">
    <property type="entry name" value="Nucleotidyltransferase"/>
    <property type="match status" value="1"/>
</dbReference>
<dbReference type="SMART" id="SM00748">
    <property type="entry name" value="HEPN"/>
    <property type="match status" value="1"/>
</dbReference>
<dbReference type="AlphaFoldDB" id="A0A9E6ZX81"/>
<name>A0A9E6ZX81_9FLAO</name>
<evidence type="ECO:0000259" key="1">
    <source>
        <dbReference type="SMART" id="SM00748"/>
    </source>
</evidence>
<dbReference type="Pfam" id="PF18765">
    <property type="entry name" value="Polbeta"/>
    <property type="match status" value="1"/>
</dbReference>
<keyword evidence="3" id="KW-1185">Reference proteome</keyword>
<organism evidence="2 3">
    <name type="scientific">Abyssalbus ytuae</name>
    <dbReference type="NCBI Taxonomy" id="2926907"/>
    <lineage>
        <taxon>Bacteria</taxon>
        <taxon>Pseudomonadati</taxon>
        <taxon>Bacteroidota</taxon>
        <taxon>Flavobacteriia</taxon>
        <taxon>Flavobacteriales</taxon>
        <taxon>Flavobacteriaceae</taxon>
        <taxon>Abyssalbus</taxon>
    </lineage>
</organism>
<dbReference type="KEGG" id="fbm:MQE35_13890"/>
<dbReference type="Pfam" id="PF05168">
    <property type="entry name" value="HEPN"/>
    <property type="match status" value="1"/>
</dbReference>
<dbReference type="PANTHER" id="PTHR33933">
    <property type="entry name" value="NUCLEOTIDYLTRANSFERASE"/>
    <property type="match status" value="1"/>
</dbReference>
<dbReference type="EMBL" id="CP094358">
    <property type="protein sequence ID" value="UOB16822.1"/>
    <property type="molecule type" value="Genomic_DNA"/>
</dbReference>
<dbReference type="Proteomes" id="UP000831290">
    <property type="component" value="Chromosome"/>
</dbReference>
<dbReference type="SUPFAM" id="SSF81593">
    <property type="entry name" value="Nucleotidyltransferase substrate binding subunit/domain"/>
    <property type="match status" value="1"/>
</dbReference>
<dbReference type="InterPro" id="IPR007842">
    <property type="entry name" value="HEPN_dom"/>
</dbReference>
<reference evidence="2" key="1">
    <citation type="submission" date="2022-03" db="EMBL/GenBank/DDBJ databases">
        <title>Description of Abyssus ytuae gen. nov., sp. nov., a novel member of the family Flavobacteriaceae isolated from the sediment of Mariana Trench.</title>
        <authorList>
            <person name="Zhang J."/>
            <person name="Xu X."/>
        </authorList>
    </citation>
    <scope>NUCLEOTIDE SEQUENCE</scope>
    <source>
        <strain evidence="2">MT3330</strain>
    </source>
</reference>
<dbReference type="InterPro" id="IPR043519">
    <property type="entry name" value="NT_sf"/>
</dbReference>
<dbReference type="Gene3D" id="3.30.460.10">
    <property type="entry name" value="Beta Polymerase, domain 2"/>
    <property type="match status" value="1"/>
</dbReference>
<dbReference type="RefSeq" id="WP_255842067.1">
    <property type="nucleotide sequence ID" value="NZ_CP094358.1"/>
</dbReference>
<proteinExistence type="predicted"/>
<evidence type="ECO:0000313" key="3">
    <source>
        <dbReference type="Proteomes" id="UP000831290"/>
    </source>
</evidence>
<gene>
    <name evidence="2" type="ORF">MQE35_13890</name>
</gene>
<dbReference type="Gene3D" id="1.20.120.330">
    <property type="entry name" value="Nucleotidyltransferases domain 2"/>
    <property type="match status" value="1"/>
</dbReference>
<sequence>MKEQLSHLPPHKQKELQALVEVLQKAIHKIDMIWLFGSYATGKWVEETTFENGTRFEYRSDYDILVILPYNDIKTHFKVERLIKNKLEKTGLLNTRVSIIYHTLKEVNLALSYGSYFFGDIVKEGILLIKNSKKELAKPKPLTGAEKQQKAQEHFDQWFTSANDFYWGFENYLNADKLKNAAFELHQATERYFHTTLLVFTDYKAKQHDIDLLRNDVIRLDERFATVFPQDTKEERDRFDLLKRAYIDARYRMKIYNITREELEYLAERVTLLKELTEEVCREKIDSFLME</sequence>
<feature type="domain" description="HEPN" evidence="1">
    <location>
        <begin position="159"/>
        <end position="280"/>
    </location>
</feature>
<dbReference type="CDD" id="cd05403">
    <property type="entry name" value="NT_KNTase_like"/>
    <property type="match status" value="1"/>
</dbReference>
<protein>
    <submittedName>
        <fullName evidence="2">HEPN domain-containing protein</fullName>
    </submittedName>
</protein>
<dbReference type="InterPro" id="IPR052548">
    <property type="entry name" value="Type_VII_TA_antitoxin"/>
</dbReference>
<dbReference type="PANTHER" id="PTHR33933:SF1">
    <property type="entry name" value="PROTEIN ADENYLYLTRANSFERASE MNTA-RELATED"/>
    <property type="match status" value="1"/>
</dbReference>
<dbReference type="InterPro" id="IPR041633">
    <property type="entry name" value="Polbeta"/>
</dbReference>
<evidence type="ECO:0000313" key="2">
    <source>
        <dbReference type="EMBL" id="UOB16822.1"/>
    </source>
</evidence>